<comment type="caution">
    <text evidence="2">The sequence shown here is derived from an EMBL/GenBank/DDBJ whole genome shotgun (WGS) entry which is preliminary data.</text>
</comment>
<keyword evidence="1" id="KW-0175">Coiled coil</keyword>
<dbReference type="Proteomes" id="UP000014622">
    <property type="component" value="Unassembled WGS sequence"/>
</dbReference>
<dbReference type="AlphaFoldDB" id="A0AB73AD86"/>
<name>A0AB73AD86_ENTFC</name>
<gene>
    <name evidence="2" type="ORF">D356_00139</name>
</gene>
<organism evidence="2 3">
    <name type="scientific">Enterococcus faecium SD2A-2</name>
    <dbReference type="NCBI Taxonomy" id="1244154"/>
    <lineage>
        <taxon>Bacteria</taxon>
        <taxon>Bacillati</taxon>
        <taxon>Bacillota</taxon>
        <taxon>Bacilli</taxon>
        <taxon>Lactobacillales</taxon>
        <taxon>Enterococcaceae</taxon>
        <taxon>Enterococcus</taxon>
    </lineage>
</organism>
<proteinExistence type="predicted"/>
<feature type="coiled-coil region" evidence="1">
    <location>
        <begin position="13"/>
        <end position="40"/>
    </location>
</feature>
<dbReference type="RefSeq" id="WP_002330288.1">
    <property type="nucleotide sequence ID" value="NZ_KE351970.1"/>
</dbReference>
<sequence length="45" mass="5189">MDKEIKVTVKLDLTELKELLNKASDQVEQLQETLDEIANFKIQVS</sequence>
<evidence type="ECO:0000313" key="3">
    <source>
        <dbReference type="Proteomes" id="UP000014622"/>
    </source>
</evidence>
<accession>A0AB73AD86</accession>
<evidence type="ECO:0000313" key="2">
    <source>
        <dbReference type="EMBL" id="EPI16330.1"/>
    </source>
</evidence>
<protein>
    <submittedName>
        <fullName evidence="2">Uncharacterized protein</fullName>
    </submittedName>
</protein>
<dbReference type="EMBL" id="ATIT01000014">
    <property type="protein sequence ID" value="EPI16330.1"/>
    <property type="molecule type" value="Genomic_DNA"/>
</dbReference>
<evidence type="ECO:0000256" key="1">
    <source>
        <dbReference type="SAM" id="Coils"/>
    </source>
</evidence>
<reference evidence="2 3" key="1">
    <citation type="submission" date="2013-06" db="EMBL/GenBank/DDBJ databases">
        <authorList>
            <person name="Weinstock G."/>
            <person name="Sodergren E."/>
            <person name="Lobos E.A."/>
            <person name="Fulton L."/>
            <person name="Fulton R."/>
            <person name="Courtney L."/>
            <person name="Fronick C."/>
            <person name="O'Laughlin M."/>
            <person name="Godfrey J."/>
            <person name="Wilson R.M."/>
            <person name="Miner T."/>
            <person name="Farmer C."/>
            <person name="Delehaunty K."/>
            <person name="Cordes M."/>
            <person name="Minx P."/>
            <person name="Tomlinson C."/>
            <person name="Chen J."/>
            <person name="Wollam A."/>
            <person name="Pepin K.H."/>
            <person name="Bhonagiri V."/>
            <person name="Zhang X."/>
            <person name="Warren W."/>
            <person name="Mitreva M."/>
            <person name="Mardis E.R."/>
            <person name="Wilson R.K."/>
        </authorList>
    </citation>
    <scope>NUCLEOTIDE SEQUENCE [LARGE SCALE GENOMIC DNA]</scope>
    <source>
        <strain evidence="2 3">SD2A-2</strain>
    </source>
</reference>